<dbReference type="Gene3D" id="3.40.50.1820">
    <property type="entry name" value="alpha/beta hydrolase"/>
    <property type="match status" value="1"/>
</dbReference>
<dbReference type="Pfam" id="PF12146">
    <property type="entry name" value="Hydrolase_4"/>
    <property type="match status" value="1"/>
</dbReference>
<dbReference type="InterPro" id="IPR029058">
    <property type="entry name" value="AB_hydrolase_fold"/>
</dbReference>
<dbReference type="AlphaFoldDB" id="A0A2V3ZUS2"/>
<dbReference type="InterPro" id="IPR053145">
    <property type="entry name" value="AB_hydrolase_Est10"/>
</dbReference>
<organism evidence="3 4">
    <name type="scientific">Marinifilum breve</name>
    <dbReference type="NCBI Taxonomy" id="2184082"/>
    <lineage>
        <taxon>Bacteria</taxon>
        <taxon>Pseudomonadati</taxon>
        <taxon>Bacteroidota</taxon>
        <taxon>Bacteroidia</taxon>
        <taxon>Marinilabiliales</taxon>
        <taxon>Marinifilaceae</taxon>
    </lineage>
</organism>
<dbReference type="InterPro" id="IPR022742">
    <property type="entry name" value="Hydrolase_4"/>
</dbReference>
<evidence type="ECO:0000313" key="4">
    <source>
        <dbReference type="Proteomes" id="UP000248079"/>
    </source>
</evidence>
<keyword evidence="1" id="KW-0732">Signal</keyword>
<proteinExistence type="predicted"/>
<feature type="domain" description="Serine aminopeptidase S33" evidence="2">
    <location>
        <begin position="75"/>
        <end position="154"/>
    </location>
</feature>
<gene>
    <name evidence="3" type="ORF">DF185_15630</name>
</gene>
<feature type="chain" id="PRO_5015929601" evidence="1">
    <location>
        <begin position="20"/>
        <end position="311"/>
    </location>
</feature>
<dbReference type="SUPFAM" id="SSF53474">
    <property type="entry name" value="alpha/beta-Hydrolases"/>
    <property type="match status" value="1"/>
</dbReference>
<evidence type="ECO:0000313" key="3">
    <source>
        <dbReference type="EMBL" id="PXX98806.1"/>
    </source>
</evidence>
<comment type="caution">
    <text evidence="3">The sequence shown here is derived from an EMBL/GenBank/DDBJ whole genome shotgun (WGS) entry which is preliminary data.</text>
</comment>
<reference evidence="3 4" key="1">
    <citation type="submission" date="2018-05" db="EMBL/GenBank/DDBJ databases">
        <title>Marinifilum breve JC075T sp. nov., a marine bacterium isolated from Yongle Blue Hole in the South China Sea.</title>
        <authorList>
            <person name="Fu T."/>
        </authorList>
    </citation>
    <scope>NUCLEOTIDE SEQUENCE [LARGE SCALE GENOMIC DNA]</scope>
    <source>
        <strain evidence="3 4">JC075</strain>
    </source>
</reference>
<dbReference type="EMBL" id="QFLI01000007">
    <property type="protein sequence ID" value="PXX98806.1"/>
    <property type="molecule type" value="Genomic_DNA"/>
</dbReference>
<dbReference type="RefSeq" id="WP_110361697.1">
    <property type="nucleotide sequence ID" value="NZ_QFLI01000007.1"/>
</dbReference>
<sequence length="311" mass="34450">MKKLQFIALAILFALQLSAQQKEEAYNLQTQTGELKGSLLLPEGDQKFPVVLMISGSGPTDRNGNNAMMQNNSLKMLAEGFCKNSIASLRFDKRGVGESKGAMISEADLRFEHYVNDVKEWITKLQKDGRFSEVIVLGHSEGSTIGLIAVQNMKVDKYISIAGPGFTAGDIIRKQLQAQPPVVLQQAEPILAKLEKGELVEDTPPFLAALFRASVQPYMISWMKYDPSLEITKISCPVLLVQGTTDIQVKVEDVEALAKANPKAQKLIVEGMNHVLKEAEADRMKNFQTYNNPELPLKTGLLEEIVEFVKE</sequence>
<dbReference type="OrthoDB" id="9809549at2"/>
<feature type="signal peptide" evidence="1">
    <location>
        <begin position="1"/>
        <end position="19"/>
    </location>
</feature>
<protein>
    <submittedName>
        <fullName evidence="3">Alpha/beta hydrolase</fullName>
    </submittedName>
</protein>
<evidence type="ECO:0000256" key="1">
    <source>
        <dbReference type="SAM" id="SignalP"/>
    </source>
</evidence>
<keyword evidence="3" id="KW-0378">Hydrolase</keyword>
<evidence type="ECO:0000259" key="2">
    <source>
        <dbReference type="Pfam" id="PF12146"/>
    </source>
</evidence>
<accession>A0A2V3ZUS2</accession>
<dbReference type="PANTHER" id="PTHR43265">
    <property type="entry name" value="ESTERASE ESTD"/>
    <property type="match status" value="1"/>
</dbReference>
<name>A0A2V3ZUS2_9BACT</name>
<keyword evidence="4" id="KW-1185">Reference proteome</keyword>
<dbReference type="GO" id="GO:0052689">
    <property type="term" value="F:carboxylic ester hydrolase activity"/>
    <property type="evidence" value="ECO:0007669"/>
    <property type="project" value="TreeGrafter"/>
</dbReference>
<dbReference type="PANTHER" id="PTHR43265:SF1">
    <property type="entry name" value="ESTERASE ESTD"/>
    <property type="match status" value="1"/>
</dbReference>
<dbReference type="Proteomes" id="UP000248079">
    <property type="component" value="Unassembled WGS sequence"/>
</dbReference>